<dbReference type="PRINTS" id="PR00034">
    <property type="entry name" value="HTHCRP"/>
</dbReference>
<dbReference type="InterPro" id="IPR012318">
    <property type="entry name" value="HTH_CRP"/>
</dbReference>
<dbReference type="SUPFAM" id="SSF51206">
    <property type="entry name" value="cAMP-binding domain-like"/>
    <property type="match status" value="1"/>
</dbReference>
<dbReference type="PANTHER" id="PTHR24567">
    <property type="entry name" value="CRP FAMILY TRANSCRIPTIONAL REGULATORY PROTEIN"/>
    <property type="match status" value="1"/>
</dbReference>
<proteinExistence type="predicted"/>
<dbReference type="Pfam" id="PF13545">
    <property type="entry name" value="HTH_Crp_2"/>
    <property type="match status" value="1"/>
</dbReference>
<dbReference type="PANTHER" id="PTHR24567:SF75">
    <property type="entry name" value="FUMARATE AND NITRATE REDUCTION REGULATORY PROTEIN"/>
    <property type="match status" value="1"/>
</dbReference>
<dbReference type="InterPro" id="IPR036388">
    <property type="entry name" value="WH-like_DNA-bd_sf"/>
</dbReference>
<dbReference type="CDD" id="cd00092">
    <property type="entry name" value="HTH_CRP"/>
    <property type="match status" value="1"/>
</dbReference>
<sequence>MTPQDRTTHQDEEEVVALNNPAMLLRSTCSNCNLRESCLPTGLTLKEIERLEELVTGNRRRIKRGESLFRAGDRFDTLYAVRLGFLKSTVMSSDGREQVTNFFMAGEMIGFDGISSGVHSCDVTALEDTEVCVINYDKFEEAATSMRSMGAHVLKMLSREIVRQHGVMLLLGSMHAEERLAAFLLSLSQRFEQRGYSRSEFVLRMTRAEIGSYLGLKLETVSRVLSRFSHDGLIEVNQKHVRIFDAEGLRAIVSGVPLSEQR</sequence>
<evidence type="ECO:0000256" key="1">
    <source>
        <dbReference type="ARBA" id="ARBA00023015"/>
    </source>
</evidence>
<evidence type="ECO:0000256" key="3">
    <source>
        <dbReference type="ARBA" id="ARBA00023163"/>
    </source>
</evidence>
<dbReference type="PROSITE" id="PS51063">
    <property type="entry name" value="HTH_CRP_2"/>
    <property type="match status" value="1"/>
</dbReference>
<evidence type="ECO:0000259" key="5">
    <source>
        <dbReference type="PROSITE" id="PS51063"/>
    </source>
</evidence>
<keyword evidence="7" id="KW-1185">Reference proteome</keyword>
<protein>
    <recommendedName>
        <fullName evidence="8">HTH crp-type domain-containing protein</fullName>
    </recommendedName>
</protein>
<dbReference type="PATRIC" id="fig|1203554.3.peg.1850"/>
<dbReference type="PROSITE" id="PS50042">
    <property type="entry name" value="CNMP_BINDING_3"/>
    <property type="match status" value="1"/>
</dbReference>
<dbReference type="GO" id="GO:0005829">
    <property type="term" value="C:cytosol"/>
    <property type="evidence" value="ECO:0007669"/>
    <property type="project" value="TreeGrafter"/>
</dbReference>
<dbReference type="FunFam" id="1.10.10.10:FF:000028">
    <property type="entry name" value="Fumarate/nitrate reduction transcriptional regulator Fnr"/>
    <property type="match status" value="1"/>
</dbReference>
<gene>
    <name evidence="6" type="ORF">HMPREF1476_01765</name>
</gene>
<dbReference type="CDD" id="cd00038">
    <property type="entry name" value="CAP_ED"/>
    <property type="match status" value="1"/>
</dbReference>
<keyword evidence="1" id="KW-0805">Transcription regulation</keyword>
<organism evidence="6 7">
    <name type="scientific">Sutterella wadsworthensis HGA0223</name>
    <dbReference type="NCBI Taxonomy" id="1203554"/>
    <lineage>
        <taxon>Bacteria</taxon>
        <taxon>Pseudomonadati</taxon>
        <taxon>Pseudomonadota</taxon>
        <taxon>Betaproteobacteria</taxon>
        <taxon>Burkholderiales</taxon>
        <taxon>Sutterellaceae</taxon>
        <taxon>Sutterella</taxon>
    </lineage>
</organism>
<dbReference type="SUPFAM" id="SSF46785">
    <property type="entry name" value="Winged helix' DNA-binding domain"/>
    <property type="match status" value="1"/>
</dbReference>
<dbReference type="SMART" id="SM00419">
    <property type="entry name" value="HTH_CRP"/>
    <property type="match status" value="1"/>
</dbReference>
<reference evidence="6 7" key="1">
    <citation type="submission" date="2013-04" db="EMBL/GenBank/DDBJ databases">
        <title>The Genome Sequence of Sutterella wadsworthensis HGA0223.</title>
        <authorList>
            <consortium name="The Broad Institute Genomics Platform"/>
            <person name="Earl A."/>
            <person name="Ward D."/>
            <person name="Feldgarden M."/>
            <person name="Gevers D."/>
            <person name="Schmidt T.M."/>
            <person name="Dover J."/>
            <person name="Dai D."/>
            <person name="Walker B."/>
            <person name="Young S."/>
            <person name="Zeng Q."/>
            <person name="Gargeya S."/>
            <person name="Fitzgerald M."/>
            <person name="Haas B."/>
            <person name="Abouelleil A."/>
            <person name="Allen A.W."/>
            <person name="Alvarado L."/>
            <person name="Arachchi H.M."/>
            <person name="Berlin A.M."/>
            <person name="Chapman S.B."/>
            <person name="Gainer-Dewar J."/>
            <person name="Goldberg J."/>
            <person name="Griggs A."/>
            <person name="Gujja S."/>
            <person name="Hansen M."/>
            <person name="Howarth C."/>
            <person name="Imamovic A."/>
            <person name="Ireland A."/>
            <person name="Larimer J."/>
            <person name="McCowan C."/>
            <person name="Murphy C."/>
            <person name="Pearson M."/>
            <person name="Poon T.W."/>
            <person name="Priest M."/>
            <person name="Roberts A."/>
            <person name="Saif S."/>
            <person name="Shea T."/>
            <person name="Sisk P."/>
            <person name="Sykes S."/>
            <person name="Wortman J."/>
            <person name="Nusbaum C."/>
            <person name="Birren B."/>
        </authorList>
    </citation>
    <scope>NUCLEOTIDE SEQUENCE [LARGE SCALE GENOMIC DNA]</scope>
    <source>
        <strain evidence="6 7">HGA0223</strain>
    </source>
</reference>
<dbReference type="STRING" id="1203554.HMPREF1476_01765"/>
<evidence type="ECO:0000259" key="4">
    <source>
        <dbReference type="PROSITE" id="PS50042"/>
    </source>
</evidence>
<evidence type="ECO:0000256" key="2">
    <source>
        <dbReference type="ARBA" id="ARBA00023125"/>
    </source>
</evidence>
<dbReference type="HOGENOM" id="CLU_075053_0_2_4"/>
<dbReference type="GO" id="GO:0003700">
    <property type="term" value="F:DNA-binding transcription factor activity"/>
    <property type="evidence" value="ECO:0007669"/>
    <property type="project" value="TreeGrafter"/>
</dbReference>
<name>S3BWL4_9BURK</name>
<dbReference type="Gene3D" id="1.10.10.10">
    <property type="entry name" value="Winged helix-like DNA-binding domain superfamily/Winged helix DNA-binding domain"/>
    <property type="match status" value="1"/>
</dbReference>
<dbReference type="EMBL" id="ATCF01000024">
    <property type="protein sequence ID" value="EPD98472.1"/>
    <property type="molecule type" value="Genomic_DNA"/>
</dbReference>
<comment type="caution">
    <text evidence="6">The sequence shown here is derived from an EMBL/GenBank/DDBJ whole genome shotgun (WGS) entry which is preliminary data.</text>
</comment>
<evidence type="ECO:0000313" key="7">
    <source>
        <dbReference type="Proteomes" id="UP000014400"/>
    </source>
</evidence>
<dbReference type="InterPro" id="IPR014710">
    <property type="entry name" value="RmlC-like_jellyroll"/>
</dbReference>
<dbReference type="SMART" id="SM00100">
    <property type="entry name" value="cNMP"/>
    <property type="match status" value="1"/>
</dbReference>
<feature type="domain" description="Cyclic nucleotide-binding" evidence="4">
    <location>
        <begin position="39"/>
        <end position="110"/>
    </location>
</feature>
<dbReference type="InterPro" id="IPR050397">
    <property type="entry name" value="Env_Response_Regulators"/>
</dbReference>
<feature type="domain" description="HTH crp-type" evidence="5">
    <location>
        <begin position="174"/>
        <end position="247"/>
    </location>
</feature>
<dbReference type="Proteomes" id="UP000014400">
    <property type="component" value="Unassembled WGS sequence"/>
</dbReference>
<dbReference type="Pfam" id="PF00027">
    <property type="entry name" value="cNMP_binding"/>
    <property type="match status" value="1"/>
</dbReference>
<keyword evidence="3" id="KW-0804">Transcription</keyword>
<dbReference type="AlphaFoldDB" id="S3BWL4"/>
<accession>S3BWL4</accession>
<dbReference type="Gene3D" id="2.60.120.10">
    <property type="entry name" value="Jelly Rolls"/>
    <property type="match status" value="1"/>
</dbReference>
<evidence type="ECO:0008006" key="8">
    <source>
        <dbReference type="Google" id="ProtNLM"/>
    </source>
</evidence>
<dbReference type="InterPro" id="IPR000595">
    <property type="entry name" value="cNMP-bd_dom"/>
</dbReference>
<dbReference type="InterPro" id="IPR036390">
    <property type="entry name" value="WH_DNA-bd_sf"/>
</dbReference>
<dbReference type="InterPro" id="IPR018490">
    <property type="entry name" value="cNMP-bd_dom_sf"/>
</dbReference>
<dbReference type="GO" id="GO:0003677">
    <property type="term" value="F:DNA binding"/>
    <property type="evidence" value="ECO:0007669"/>
    <property type="project" value="UniProtKB-KW"/>
</dbReference>
<dbReference type="RefSeq" id="WP_016474935.1">
    <property type="nucleotide sequence ID" value="NZ_KE150480.1"/>
</dbReference>
<keyword evidence="2" id="KW-0238">DNA-binding</keyword>
<evidence type="ECO:0000313" key="6">
    <source>
        <dbReference type="EMBL" id="EPD98472.1"/>
    </source>
</evidence>
<dbReference type="eggNOG" id="COG0664">
    <property type="taxonomic scope" value="Bacteria"/>
</dbReference>